<dbReference type="FunFam" id="2.130.10.10:FF:000032">
    <property type="entry name" value="F-box/WD repeat-containing protein 7 isoform X1"/>
    <property type="match status" value="1"/>
</dbReference>
<reference evidence="7" key="1">
    <citation type="submission" date="2018-04" db="EMBL/GenBank/DDBJ databases">
        <authorList>
            <person name="Go L.Y."/>
            <person name="Mitchell J.A."/>
        </authorList>
    </citation>
    <scope>NUCLEOTIDE SEQUENCE</scope>
    <source>
        <tissue evidence="7">Whole organism</tissue>
    </source>
</reference>
<name>A0A336JZJ6_CULSO</name>
<dbReference type="PANTHER" id="PTHR19849:SF1">
    <property type="entry name" value="F-BOX_WD REPEAT-CONTAINING PROTEIN 7"/>
    <property type="match status" value="1"/>
</dbReference>
<dbReference type="Pfam" id="PF12937">
    <property type="entry name" value="F-box-like"/>
    <property type="match status" value="1"/>
</dbReference>
<dbReference type="InterPro" id="IPR036322">
    <property type="entry name" value="WD40_repeat_dom_sf"/>
</dbReference>
<dbReference type="InterPro" id="IPR015943">
    <property type="entry name" value="WD40/YVTN_repeat-like_dom_sf"/>
</dbReference>
<keyword evidence="3" id="KW-0833">Ubl conjugation pathway</keyword>
<dbReference type="PROSITE" id="PS50181">
    <property type="entry name" value="FBOX"/>
    <property type="match status" value="1"/>
</dbReference>
<dbReference type="GO" id="GO:0005737">
    <property type="term" value="C:cytoplasm"/>
    <property type="evidence" value="ECO:0007669"/>
    <property type="project" value="TreeGrafter"/>
</dbReference>
<organism evidence="7">
    <name type="scientific">Culicoides sonorensis</name>
    <name type="common">Biting midge</name>
    <dbReference type="NCBI Taxonomy" id="179676"/>
    <lineage>
        <taxon>Eukaryota</taxon>
        <taxon>Metazoa</taxon>
        <taxon>Ecdysozoa</taxon>
        <taxon>Arthropoda</taxon>
        <taxon>Hexapoda</taxon>
        <taxon>Insecta</taxon>
        <taxon>Pterygota</taxon>
        <taxon>Neoptera</taxon>
        <taxon>Endopterygota</taxon>
        <taxon>Diptera</taxon>
        <taxon>Nematocera</taxon>
        <taxon>Chironomoidea</taxon>
        <taxon>Ceratopogonidae</taxon>
        <taxon>Ceratopogoninae</taxon>
        <taxon>Culicoides</taxon>
        <taxon>Monoculicoides</taxon>
    </lineage>
</organism>
<dbReference type="SMART" id="SM00256">
    <property type="entry name" value="FBOX"/>
    <property type="match status" value="1"/>
</dbReference>
<keyword evidence="2" id="KW-0677">Repeat</keyword>
<dbReference type="Gene3D" id="2.130.10.10">
    <property type="entry name" value="YVTN repeat-like/Quinoprotein amine dehydrogenase"/>
    <property type="match status" value="1"/>
</dbReference>
<dbReference type="PANTHER" id="PTHR19849">
    <property type="entry name" value="PHOSPHOLIPASE A-2-ACTIVATING PROTEIN"/>
    <property type="match status" value="1"/>
</dbReference>
<feature type="compositionally biased region" description="Acidic residues" evidence="5">
    <location>
        <begin position="115"/>
        <end position="134"/>
    </location>
</feature>
<feature type="compositionally biased region" description="Acidic residues" evidence="5">
    <location>
        <begin position="142"/>
        <end position="159"/>
    </location>
</feature>
<evidence type="ECO:0000256" key="5">
    <source>
        <dbReference type="SAM" id="MobiDB-lite"/>
    </source>
</evidence>
<dbReference type="AlphaFoldDB" id="A0A336JZJ6"/>
<dbReference type="FunFam" id="1.20.1280.50:FF:000133">
    <property type="entry name" value="F-box and WD repeat domain-containing 7"/>
    <property type="match status" value="1"/>
</dbReference>
<dbReference type="OMA" id="PPMASIW"/>
<feature type="repeat" description="WD" evidence="4">
    <location>
        <begin position="746"/>
        <end position="785"/>
    </location>
</feature>
<accession>A0A336JZJ6</accession>
<dbReference type="GO" id="GO:0010992">
    <property type="term" value="P:ubiquitin recycling"/>
    <property type="evidence" value="ECO:0007669"/>
    <property type="project" value="TreeGrafter"/>
</dbReference>
<dbReference type="PROSITE" id="PS50294">
    <property type="entry name" value="WD_REPEATS_REGION"/>
    <property type="match status" value="6"/>
</dbReference>
<protein>
    <submittedName>
        <fullName evidence="7">CSON008468 protein</fullName>
    </submittedName>
</protein>
<feature type="repeat" description="WD" evidence="4">
    <location>
        <begin position="626"/>
        <end position="665"/>
    </location>
</feature>
<evidence type="ECO:0000313" key="7">
    <source>
        <dbReference type="EMBL" id="SSW97889.1"/>
    </source>
</evidence>
<dbReference type="SMART" id="SM00320">
    <property type="entry name" value="WD40"/>
    <property type="match status" value="7"/>
</dbReference>
<feature type="repeat" description="WD" evidence="4">
    <location>
        <begin position="829"/>
        <end position="868"/>
    </location>
</feature>
<dbReference type="PROSITE" id="PS50082">
    <property type="entry name" value="WD_REPEATS_2"/>
    <property type="match status" value="7"/>
</dbReference>
<dbReference type="Gene3D" id="1.20.1280.50">
    <property type="match status" value="1"/>
</dbReference>
<evidence type="ECO:0000256" key="3">
    <source>
        <dbReference type="ARBA" id="ARBA00022786"/>
    </source>
</evidence>
<dbReference type="InterPro" id="IPR036047">
    <property type="entry name" value="F-box-like_dom_sf"/>
</dbReference>
<dbReference type="VEuPathDB" id="VectorBase:CSON008468"/>
<feature type="repeat" description="WD" evidence="4">
    <location>
        <begin position="706"/>
        <end position="745"/>
    </location>
</feature>
<dbReference type="Pfam" id="PF00400">
    <property type="entry name" value="WD40"/>
    <property type="match status" value="7"/>
</dbReference>
<feature type="repeat" description="WD" evidence="4">
    <location>
        <begin position="786"/>
        <end position="825"/>
    </location>
</feature>
<feature type="region of interest" description="Disordered" evidence="5">
    <location>
        <begin position="1"/>
        <end position="26"/>
    </location>
</feature>
<feature type="compositionally biased region" description="Polar residues" evidence="5">
    <location>
        <begin position="191"/>
        <end position="236"/>
    </location>
</feature>
<dbReference type="InterPro" id="IPR019775">
    <property type="entry name" value="WD40_repeat_CS"/>
</dbReference>
<evidence type="ECO:0000256" key="2">
    <source>
        <dbReference type="ARBA" id="ARBA00022737"/>
    </source>
</evidence>
<dbReference type="GO" id="GO:0005634">
    <property type="term" value="C:nucleus"/>
    <property type="evidence" value="ECO:0007669"/>
    <property type="project" value="TreeGrafter"/>
</dbReference>
<dbReference type="PRINTS" id="PR00320">
    <property type="entry name" value="GPROTEINBRPT"/>
</dbReference>
<dbReference type="CDD" id="cd00200">
    <property type="entry name" value="WD40"/>
    <property type="match status" value="1"/>
</dbReference>
<dbReference type="GO" id="GO:0043130">
    <property type="term" value="F:ubiquitin binding"/>
    <property type="evidence" value="ECO:0007669"/>
    <property type="project" value="TreeGrafter"/>
</dbReference>
<dbReference type="SUPFAM" id="SSF50978">
    <property type="entry name" value="WD40 repeat-like"/>
    <property type="match status" value="1"/>
</dbReference>
<keyword evidence="1 4" id="KW-0853">WD repeat</keyword>
<dbReference type="PROSITE" id="PS00678">
    <property type="entry name" value="WD_REPEATS_1"/>
    <property type="match status" value="5"/>
</dbReference>
<dbReference type="EMBL" id="UFQS01000031">
    <property type="protein sequence ID" value="SSW97889.1"/>
    <property type="molecule type" value="Genomic_DNA"/>
</dbReference>
<evidence type="ECO:0000313" key="8">
    <source>
        <dbReference type="EMBL" id="SSX18275.1"/>
    </source>
</evidence>
<evidence type="ECO:0000256" key="4">
    <source>
        <dbReference type="PROSITE-ProRule" id="PRU00221"/>
    </source>
</evidence>
<sequence length="921" mass="102209">MATCQDENFDNEQNKGSCNIEGEDESVDSAITAKDEIMMMSEEASDVAEDIINGNSGRSSIEVDGVERMVEDDDDTVSMTPTLNNTLNNNITENCNQQRLNLDILSTISNQSEIDAQEEEENEDQNMIADDYDPEVPKNNEVVEEEGEEEEEEEAEAVVEDNNSLNHVVDVISESTEGRKLLPQPDDTPALETTTKSVAVNTTITKPNTLRNTSPTPTSSASRQTSRNSGDFPSSSSTVFSLGLIESSNNIQGSNSKSVSASGDVILKPDAISDFVDSSTLDNPPWDNEELMNDMGNESDEEICTCRDYTEDEVNFSSEDELPSRDVDLSGYTASDPISEELLNDRITETPKNHRKRKINECRSASSDIHANDIGGSIRTGKRVVLENMFSPRAIFTPSTSTCSVVTTTPTSASNMYGGEKKTPRSVIPTKDNPPPELSDWLIQFQKWSNAERLLAVDRLIEYCEPTQVRHMMKVIEPQFQRDFISLLPRELALQVLSYLGPKDLLRAAQTCRSWRYLADDNLMWKQKCKEVGILDEIKNDEKPLRRGRVGNMPPMASIWKAYYMRHYTIEMNWRTRPIRSPKVLKGHDDHVITCLQFCGNRIVSGSDDNTLKVWSAVTGRCLRTLVGHTGGVWSSQMSDNIIISGSTDRTLKVWDSNSGECLHTLYGHTSTVRCMHLHGNKVVSGSRDATLRVWDINDGACLHILVGHLAAVRCVQYDGKLVVSGAYDYMVKVWNPERAECLHTLQGHTNRVYSLQFDGVHIVSGSLDTSIRVWDAQTGECKHTLMGHQSLTSGMELRQNILVSGNADSTVKVWDIITGQCLQTLSGHNKHQSAVTCLQFNSKFVITSSDDGTVKLWDVKTGDFIRNLVTLDSGGSGGVVWRIRANQTKLICAVGSRNGTEETKLMVLDFDVEGACSKCS</sequence>
<dbReference type="InterPro" id="IPR020472">
    <property type="entry name" value="WD40_PAC1"/>
</dbReference>
<feature type="repeat" description="WD" evidence="4">
    <location>
        <begin position="600"/>
        <end position="625"/>
    </location>
</feature>
<gene>
    <name evidence="7" type="primary">CSON008468</name>
</gene>
<dbReference type="InterPro" id="IPR001810">
    <property type="entry name" value="F-box_dom"/>
</dbReference>
<dbReference type="CDD" id="cd22133">
    <property type="entry name" value="F-box_FBXW7"/>
    <property type="match status" value="1"/>
</dbReference>
<dbReference type="GO" id="GO:0050793">
    <property type="term" value="P:regulation of developmental process"/>
    <property type="evidence" value="ECO:0007669"/>
    <property type="project" value="UniProtKB-ARBA"/>
</dbReference>
<dbReference type="GO" id="GO:0043161">
    <property type="term" value="P:proteasome-mediated ubiquitin-dependent protein catabolic process"/>
    <property type="evidence" value="ECO:0007669"/>
    <property type="project" value="TreeGrafter"/>
</dbReference>
<reference evidence="8" key="2">
    <citation type="submission" date="2018-07" db="EMBL/GenBank/DDBJ databases">
        <authorList>
            <person name="Quirk P.G."/>
            <person name="Krulwich T.A."/>
        </authorList>
    </citation>
    <scope>NUCLEOTIDE SEQUENCE</scope>
</reference>
<dbReference type="EMBL" id="UFQT01000031">
    <property type="protein sequence ID" value="SSX18275.1"/>
    <property type="molecule type" value="Genomic_DNA"/>
</dbReference>
<feature type="repeat" description="WD" evidence="4">
    <location>
        <begin position="666"/>
        <end position="705"/>
    </location>
</feature>
<proteinExistence type="predicted"/>
<feature type="domain" description="F-box" evidence="6">
    <location>
        <begin position="482"/>
        <end position="528"/>
    </location>
</feature>
<dbReference type="SUPFAM" id="SSF81383">
    <property type="entry name" value="F-box domain"/>
    <property type="match status" value="1"/>
</dbReference>
<evidence type="ECO:0000259" key="6">
    <source>
        <dbReference type="PROSITE" id="PS50181"/>
    </source>
</evidence>
<dbReference type="InterPro" id="IPR001680">
    <property type="entry name" value="WD40_rpt"/>
</dbReference>
<feature type="region of interest" description="Disordered" evidence="5">
    <location>
        <begin position="114"/>
        <end position="236"/>
    </location>
</feature>
<evidence type="ECO:0000256" key="1">
    <source>
        <dbReference type="ARBA" id="ARBA00022574"/>
    </source>
</evidence>